<dbReference type="InterPro" id="IPR013656">
    <property type="entry name" value="PAS_4"/>
</dbReference>
<evidence type="ECO:0000259" key="11">
    <source>
        <dbReference type="PROSITE" id="PS50110"/>
    </source>
</evidence>
<keyword evidence="5" id="KW-0547">Nucleotide-binding</keyword>
<keyword evidence="6" id="KW-0418">Kinase</keyword>
<dbReference type="CDD" id="cd00130">
    <property type="entry name" value="PAS"/>
    <property type="match status" value="1"/>
</dbReference>
<dbReference type="GO" id="GO:0005524">
    <property type="term" value="F:ATP binding"/>
    <property type="evidence" value="ECO:0007669"/>
    <property type="project" value="UniProtKB-KW"/>
</dbReference>
<keyword evidence="3" id="KW-0597">Phosphoprotein</keyword>
<dbReference type="InterPro" id="IPR035965">
    <property type="entry name" value="PAS-like_dom_sf"/>
</dbReference>
<dbReference type="PANTHER" id="PTHR41523">
    <property type="entry name" value="TWO-COMPONENT SYSTEM SENSOR PROTEIN"/>
    <property type="match status" value="1"/>
</dbReference>
<comment type="caution">
    <text evidence="9">Lacks conserved residue(s) required for the propagation of feature annotation.</text>
</comment>
<keyword evidence="4" id="KW-0808">Transferase</keyword>
<dbReference type="GO" id="GO:0000160">
    <property type="term" value="P:phosphorelay signal transduction system"/>
    <property type="evidence" value="ECO:0007669"/>
    <property type="project" value="InterPro"/>
</dbReference>
<dbReference type="InterPro" id="IPR036890">
    <property type="entry name" value="HATPase_C_sf"/>
</dbReference>
<dbReference type="STRING" id="561720.SAMN06275492_11653"/>
<evidence type="ECO:0000259" key="10">
    <source>
        <dbReference type="PROSITE" id="PS50109"/>
    </source>
</evidence>
<evidence type="ECO:0000256" key="7">
    <source>
        <dbReference type="ARBA" id="ARBA00022840"/>
    </source>
</evidence>
<dbReference type="PROSITE" id="PS50110">
    <property type="entry name" value="RESPONSE_REGULATORY"/>
    <property type="match status" value="1"/>
</dbReference>
<dbReference type="InterPro" id="IPR005467">
    <property type="entry name" value="His_kinase_dom"/>
</dbReference>
<dbReference type="EMBL" id="FXBB01000016">
    <property type="protein sequence ID" value="SMG31933.1"/>
    <property type="molecule type" value="Genomic_DNA"/>
</dbReference>
<dbReference type="AlphaFoldDB" id="A0A1X7JU67"/>
<dbReference type="SUPFAM" id="SSF55785">
    <property type="entry name" value="PYP-like sensor domain (PAS domain)"/>
    <property type="match status" value="1"/>
</dbReference>
<keyword evidence="14" id="KW-1185">Reference proteome</keyword>
<organism evidence="13 14">
    <name type="scientific">Dethiosulfovibrio salsuginis</name>
    <dbReference type="NCBI Taxonomy" id="561720"/>
    <lineage>
        <taxon>Bacteria</taxon>
        <taxon>Thermotogati</taxon>
        <taxon>Synergistota</taxon>
        <taxon>Synergistia</taxon>
        <taxon>Synergistales</taxon>
        <taxon>Dethiosulfovibrionaceae</taxon>
        <taxon>Dethiosulfovibrio</taxon>
    </lineage>
</organism>
<dbReference type="InterPro" id="IPR011495">
    <property type="entry name" value="Sig_transdc_His_kin_sub2_dim/P"/>
</dbReference>
<dbReference type="SUPFAM" id="SSF52172">
    <property type="entry name" value="CheY-like"/>
    <property type="match status" value="1"/>
</dbReference>
<dbReference type="Pfam" id="PF02518">
    <property type="entry name" value="HATPase_c"/>
    <property type="match status" value="1"/>
</dbReference>
<dbReference type="Proteomes" id="UP000193355">
    <property type="component" value="Unassembled WGS sequence"/>
</dbReference>
<evidence type="ECO:0000256" key="5">
    <source>
        <dbReference type="ARBA" id="ARBA00022741"/>
    </source>
</evidence>
<evidence type="ECO:0000256" key="2">
    <source>
        <dbReference type="ARBA" id="ARBA00012438"/>
    </source>
</evidence>
<name>A0A1X7JU67_9BACT</name>
<dbReference type="Gene3D" id="3.30.450.20">
    <property type="entry name" value="PAS domain"/>
    <property type="match status" value="1"/>
</dbReference>
<evidence type="ECO:0000313" key="13">
    <source>
        <dbReference type="EMBL" id="SMG31933.1"/>
    </source>
</evidence>
<dbReference type="InterPro" id="IPR011006">
    <property type="entry name" value="CheY-like_superfamily"/>
</dbReference>
<dbReference type="Pfam" id="PF08448">
    <property type="entry name" value="PAS_4"/>
    <property type="match status" value="1"/>
</dbReference>
<evidence type="ECO:0000256" key="6">
    <source>
        <dbReference type="ARBA" id="ARBA00022777"/>
    </source>
</evidence>
<keyword evidence="8" id="KW-0843">Virulence</keyword>
<dbReference type="PROSITE" id="PS50109">
    <property type="entry name" value="HIS_KIN"/>
    <property type="match status" value="1"/>
</dbReference>
<dbReference type="Gene3D" id="3.40.50.2300">
    <property type="match status" value="1"/>
</dbReference>
<dbReference type="Gene3D" id="3.30.565.10">
    <property type="entry name" value="Histidine kinase-like ATPase, C-terminal domain"/>
    <property type="match status" value="1"/>
</dbReference>
<evidence type="ECO:0000256" key="4">
    <source>
        <dbReference type="ARBA" id="ARBA00022679"/>
    </source>
</evidence>
<dbReference type="NCBIfam" id="TIGR00229">
    <property type="entry name" value="sensory_box"/>
    <property type="match status" value="1"/>
</dbReference>
<dbReference type="InterPro" id="IPR001789">
    <property type="entry name" value="Sig_transdc_resp-reg_receiver"/>
</dbReference>
<dbReference type="InterPro" id="IPR003594">
    <property type="entry name" value="HATPase_dom"/>
</dbReference>
<feature type="domain" description="PAC" evidence="12">
    <location>
        <begin position="192"/>
        <end position="244"/>
    </location>
</feature>
<comment type="catalytic activity">
    <reaction evidence="1">
        <text>ATP + protein L-histidine = ADP + protein N-phospho-L-histidine.</text>
        <dbReference type="EC" id="2.7.13.3"/>
    </reaction>
</comment>
<dbReference type="SMART" id="SM00387">
    <property type="entry name" value="HATPase_c"/>
    <property type="match status" value="1"/>
</dbReference>
<dbReference type="Pfam" id="PF07568">
    <property type="entry name" value="HisKA_2"/>
    <property type="match status" value="1"/>
</dbReference>
<dbReference type="PROSITE" id="PS50113">
    <property type="entry name" value="PAC"/>
    <property type="match status" value="1"/>
</dbReference>
<dbReference type="EC" id="2.7.13.3" evidence="2"/>
<proteinExistence type="predicted"/>
<dbReference type="InterPro" id="IPR000700">
    <property type="entry name" value="PAS-assoc_C"/>
</dbReference>
<dbReference type="InterPro" id="IPR000014">
    <property type="entry name" value="PAS"/>
</dbReference>
<protein>
    <recommendedName>
        <fullName evidence="2">histidine kinase</fullName>
        <ecNumber evidence="2">2.7.13.3</ecNumber>
    </recommendedName>
</protein>
<sequence length="455" mass="50405">MAVEDERTILEAMGYDVITVENDHKALALMEAEIEIDLVLLAFDLGPDGNPFKLAERIRMERGIPVVFLAEPGSSLSEGYEHLIKGSDRTVFSSTIGKYLSDDRPGIVSSDKKGLFEALVEQIDDIVVVKDLDLRIVATNHSLVKAAGCTSVSDLLGKTDDQIFGISEDEEPVRSYMADERHAQTLPQGQYILKEEPIVYPDGRTRIFLTKKYPIYDPHGRIIGTGNISRDISDRKESDRRIQALLEEKELILRESHHRIKNNMNTVMSILSLHAWSLTDPVAVGALNDARNRLSAMALLYDRLYRSGSVESMSIKDYLPPLVEDIVDTFPQGSCISTQLEVEDVILPAGLLSSLGILINELVTNSMKYAFVSGEGSLKVSVRKGDQSLRVEVSDDGPGFPDNFCYDDLENSSGFGMRLISMLVRQLRGSVTMKNDSGAISILEIPFSFDGVQKN</sequence>
<evidence type="ECO:0000256" key="9">
    <source>
        <dbReference type="PROSITE-ProRule" id="PRU00169"/>
    </source>
</evidence>
<evidence type="ECO:0000256" key="1">
    <source>
        <dbReference type="ARBA" id="ARBA00000085"/>
    </source>
</evidence>
<dbReference type="SUPFAM" id="SSF55874">
    <property type="entry name" value="ATPase domain of HSP90 chaperone/DNA topoisomerase II/histidine kinase"/>
    <property type="match status" value="1"/>
</dbReference>
<dbReference type="GO" id="GO:0004673">
    <property type="term" value="F:protein histidine kinase activity"/>
    <property type="evidence" value="ECO:0007669"/>
    <property type="project" value="UniProtKB-EC"/>
</dbReference>
<feature type="domain" description="Response regulatory" evidence="11">
    <location>
        <begin position="1"/>
        <end position="100"/>
    </location>
</feature>
<evidence type="ECO:0000259" key="12">
    <source>
        <dbReference type="PROSITE" id="PS50113"/>
    </source>
</evidence>
<accession>A0A1X7JU67</accession>
<dbReference type="SMART" id="SM00091">
    <property type="entry name" value="PAS"/>
    <property type="match status" value="1"/>
</dbReference>
<dbReference type="PANTHER" id="PTHR41523:SF8">
    <property type="entry name" value="ETHYLENE RESPONSE SENSOR PROTEIN"/>
    <property type="match status" value="1"/>
</dbReference>
<dbReference type="CDD" id="cd00156">
    <property type="entry name" value="REC"/>
    <property type="match status" value="1"/>
</dbReference>
<evidence type="ECO:0000313" key="14">
    <source>
        <dbReference type="Proteomes" id="UP000193355"/>
    </source>
</evidence>
<keyword evidence="7" id="KW-0067">ATP-binding</keyword>
<gene>
    <name evidence="13" type="ORF">SAMN06275492_11653</name>
</gene>
<feature type="domain" description="Histidine kinase" evidence="10">
    <location>
        <begin position="358"/>
        <end position="449"/>
    </location>
</feature>
<evidence type="ECO:0000256" key="3">
    <source>
        <dbReference type="ARBA" id="ARBA00022553"/>
    </source>
</evidence>
<evidence type="ECO:0000256" key="8">
    <source>
        <dbReference type="ARBA" id="ARBA00023026"/>
    </source>
</evidence>
<reference evidence="14" key="1">
    <citation type="submission" date="2017-04" db="EMBL/GenBank/DDBJ databases">
        <authorList>
            <person name="Varghese N."/>
            <person name="Submissions S."/>
        </authorList>
    </citation>
    <scope>NUCLEOTIDE SEQUENCE [LARGE SCALE GENOMIC DNA]</scope>
    <source>
        <strain evidence="14">USBA 82</strain>
    </source>
</reference>